<evidence type="ECO:0000256" key="5">
    <source>
        <dbReference type="ARBA" id="ARBA00022502"/>
    </source>
</evidence>
<dbReference type="OrthoDB" id="1741594at2759"/>
<evidence type="ECO:0000256" key="9">
    <source>
        <dbReference type="ARBA" id="ARBA00022824"/>
    </source>
</evidence>
<dbReference type="GO" id="GO:0051751">
    <property type="term" value="F:alpha-1,4-mannosyltransferase activity"/>
    <property type="evidence" value="ECO:0007669"/>
    <property type="project" value="InterPro"/>
</dbReference>
<feature type="transmembrane region" description="Helical" evidence="13">
    <location>
        <begin position="144"/>
        <end position="161"/>
    </location>
</feature>
<evidence type="ECO:0000313" key="15">
    <source>
        <dbReference type="Proteomes" id="UP000278143"/>
    </source>
</evidence>
<comment type="subcellular location">
    <subcellularLocation>
        <location evidence="1 13">Endoplasmic reticulum membrane</location>
        <topology evidence="1 13">Multi-pass membrane protein</topology>
    </subcellularLocation>
</comment>
<keyword evidence="7 13" id="KW-0808">Transferase</keyword>
<organism evidence="14 15">
    <name type="scientific">Syncephalis pseudoplumigaleata</name>
    <dbReference type="NCBI Taxonomy" id="1712513"/>
    <lineage>
        <taxon>Eukaryota</taxon>
        <taxon>Fungi</taxon>
        <taxon>Fungi incertae sedis</taxon>
        <taxon>Zoopagomycota</taxon>
        <taxon>Zoopagomycotina</taxon>
        <taxon>Zoopagomycetes</taxon>
        <taxon>Zoopagales</taxon>
        <taxon>Piptocephalidaceae</taxon>
        <taxon>Syncephalis</taxon>
    </lineage>
</organism>
<dbReference type="EC" id="2.4.1.-" evidence="13"/>
<reference evidence="15" key="1">
    <citation type="journal article" date="2018" name="Nat. Microbiol.">
        <title>Leveraging single-cell genomics to expand the fungal tree of life.</title>
        <authorList>
            <person name="Ahrendt S.R."/>
            <person name="Quandt C.A."/>
            <person name="Ciobanu D."/>
            <person name="Clum A."/>
            <person name="Salamov A."/>
            <person name="Andreopoulos B."/>
            <person name="Cheng J.F."/>
            <person name="Woyke T."/>
            <person name="Pelin A."/>
            <person name="Henrissat B."/>
            <person name="Reynolds N.K."/>
            <person name="Benny G.L."/>
            <person name="Smith M.E."/>
            <person name="James T.Y."/>
            <person name="Grigoriev I.V."/>
        </authorList>
    </citation>
    <scope>NUCLEOTIDE SEQUENCE [LARGE SCALE GENOMIC DNA]</scope>
    <source>
        <strain evidence="15">Benny S71-1</strain>
    </source>
</reference>
<dbReference type="InterPro" id="IPR007704">
    <property type="entry name" value="PIG-M"/>
</dbReference>
<comment type="similarity">
    <text evidence="3 13">Belongs to the PIGM family.</text>
</comment>
<feature type="transmembrane region" description="Helical" evidence="13">
    <location>
        <begin position="227"/>
        <end position="246"/>
    </location>
</feature>
<dbReference type="UniPathway" id="UPA00196"/>
<keyword evidence="15" id="KW-1185">Reference proteome</keyword>
<keyword evidence="8 13" id="KW-0812">Transmembrane</keyword>
<feature type="transmembrane region" description="Helical" evidence="13">
    <location>
        <begin position="12"/>
        <end position="33"/>
    </location>
</feature>
<keyword evidence="5 13" id="KW-0337">GPI-anchor biosynthesis</keyword>
<feature type="transmembrane region" description="Helical" evidence="13">
    <location>
        <begin position="168"/>
        <end position="189"/>
    </location>
</feature>
<evidence type="ECO:0000256" key="13">
    <source>
        <dbReference type="RuleBase" id="RU365064"/>
    </source>
</evidence>
<dbReference type="Proteomes" id="UP000278143">
    <property type="component" value="Unassembled WGS sequence"/>
</dbReference>
<dbReference type="GO" id="GO:0005789">
    <property type="term" value="C:endoplasmic reticulum membrane"/>
    <property type="evidence" value="ECO:0007669"/>
    <property type="project" value="UniProtKB-SubCell"/>
</dbReference>
<dbReference type="AlphaFoldDB" id="A0A4P9Z351"/>
<keyword evidence="6 13" id="KW-0328">Glycosyltransferase</keyword>
<evidence type="ECO:0000256" key="7">
    <source>
        <dbReference type="ARBA" id="ARBA00022679"/>
    </source>
</evidence>
<comment type="function">
    <text evidence="12 13">Mannosyltransferase involved in glycosylphosphatidylinositol-anchor biosynthesis. Transfers the first alpha-1,4-mannose to GlcN-acyl-PI during GPI precursor assembly. Required for cell wall integrity.</text>
</comment>
<gene>
    <name evidence="14" type="ORF">SYNPS1DRAFT_27502</name>
</gene>
<evidence type="ECO:0000256" key="6">
    <source>
        <dbReference type="ARBA" id="ARBA00022676"/>
    </source>
</evidence>
<keyword evidence="11 13" id="KW-0472">Membrane</keyword>
<evidence type="ECO:0000256" key="2">
    <source>
        <dbReference type="ARBA" id="ARBA00004687"/>
    </source>
</evidence>
<dbReference type="Pfam" id="PF05007">
    <property type="entry name" value="Mannosyl_trans"/>
    <property type="match status" value="1"/>
</dbReference>
<dbReference type="GO" id="GO:0004376">
    <property type="term" value="F:GPI mannosyltransferase activity"/>
    <property type="evidence" value="ECO:0007669"/>
    <property type="project" value="InterPro"/>
</dbReference>
<evidence type="ECO:0000256" key="10">
    <source>
        <dbReference type="ARBA" id="ARBA00022989"/>
    </source>
</evidence>
<comment type="caution">
    <text evidence="13">Lacks conserved residue(s) required for the propagation of feature annotation.</text>
</comment>
<evidence type="ECO:0000256" key="4">
    <source>
        <dbReference type="ARBA" id="ARBA00013797"/>
    </source>
</evidence>
<evidence type="ECO:0000256" key="12">
    <source>
        <dbReference type="ARBA" id="ARBA00025399"/>
    </source>
</evidence>
<comment type="pathway">
    <text evidence="2 13">Glycolipid biosynthesis; glycosylphosphatidylinositol-anchor biosynthesis.</text>
</comment>
<dbReference type="PANTHER" id="PTHR12886">
    <property type="entry name" value="PIG-M MANNOSYLTRANSFERASE"/>
    <property type="match status" value="1"/>
</dbReference>
<dbReference type="GO" id="GO:0006506">
    <property type="term" value="P:GPI anchor biosynthetic process"/>
    <property type="evidence" value="ECO:0007669"/>
    <property type="project" value="UniProtKB-UniPathway"/>
</dbReference>
<feature type="transmembrane region" description="Helical" evidence="13">
    <location>
        <begin position="86"/>
        <end position="107"/>
    </location>
</feature>
<evidence type="ECO:0000256" key="8">
    <source>
        <dbReference type="ARBA" id="ARBA00022692"/>
    </source>
</evidence>
<keyword evidence="9 13" id="KW-0256">Endoplasmic reticulum</keyword>
<evidence type="ECO:0000256" key="1">
    <source>
        <dbReference type="ARBA" id="ARBA00004477"/>
    </source>
</evidence>
<dbReference type="PANTHER" id="PTHR12886:SF0">
    <property type="entry name" value="GPI MANNOSYLTRANSFERASE 1"/>
    <property type="match status" value="1"/>
</dbReference>
<evidence type="ECO:0000256" key="3">
    <source>
        <dbReference type="ARBA" id="ARBA00011071"/>
    </source>
</evidence>
<name>A0A4P9Z351_9FUNG</name>
<dbReference type="GO" id="GO:1990529">
    <property type="term" value="C:glycosylphosphatidylinositol-mannosyltransferase I complex"/>
    <property type="evidence" value="ECO:0007669"/>
    <property type="project" value="TreeGrafter"/>
</dbReference>
<evidence type="ECO:0000256" key="11">
    <source>
        <dbReference type="ARBA" id="ARBA00023136"/>
    </source>
</evidence>
<protein>
    <recommendedName>
        <fullName evidence="4 13">GPI mannosyltransferase 1</fullName>
        <ecNumber evidence="13">2.4.1.-</ecNumber>
    </recommendedName>
    <alternativeName>
        <fullName evidence="13">GPI mannosyltransferase I</fullName>
    </alternativeName>
</protein>
<proteinExistence type="inferred from homology"/>
<accession>A0A4P9Z351</accession>
<evidence type="ECO:0000313" key="14">
    <source>
        <dbReference type="EMBL" id="RKP26825.1"/>
    </source>
</evidence>
<keyword evidence="10 13" id="KW-1133">Transmembrane helix</keyword>
<sequence>MSATLWTHGRGRLCFGAILWPAAVLLRLVLLVYGEWQDATMTVKYTDVDYRVFTDAARFCLEGGSPYERATYRYTPLLALLLTPNIWLHGAFGKLLFVAGDFLAGWITQQLLTRRGMPAHIAAQYSALWLLNPFVATISTRGNAESLVGALVLLVIYCLAVKRADAAAVVFGVAVQLKFYPIIYALALWCAIDDDYTGRTATSEGARRSPASTMTRLYRFFCNGPRIRFGLIAGGVFLGLSAAMYAL</sequence>
<dbReference type="EMBL" id="KZ989327">
    <property type="protein sequence ID" value="RKP26825.1"/>
    <property type="molecule type" value="Genomic_DNA"/>
</dbReference>